<dbReference type="CDD" id="cd03156">
    <property type="entry name" value="uroplakin_I_like_LEL"/>
    <property type="match status" value="1"/>
</dbReference>
<sequence>MTFLPGPFRNRRHEQRHGQSATRCLALVFSVLTMIGSGFIIGFGFQTLVEVSFTASVIGNNEIIYGPYLLITIGILSFVMTPIGFYSIILNDKKVMVTHMFATFVLGVMCAVTAVLGYDLNSHVTSKEMETWMKTSIREDYGNPSAPHILTEWNKVQQQFKCCGAKNMNDFVKSKWFKMQKKHPKQRIPDSCCADCQAMHERFCVAFFKQPGDHPEKLLKNQTICIQASNRCLSADNSIANRDVCLQHSTDYRLSADAYRYTNGCLQPIRSTLEFFSFRIFIYSSALCVTLLLSTIVWLVVHEISSSPILPFRLIK</sequence>
<evidence type="ECO:0000313" key="6">
    <source>
        <dbReference type="EMBL" id="ULT82966.1"/>
    </source>
</evidence>
<dbReference type="Pfam" id="PF00335">
    <property type="entry name" value="Tetraspanin"/>
    <property type="match status" value="1"/>
</dbReference>
<dbReference type="AlphaFoldDB" id="A0AAE8ZR14"/>
<evidence type="ECO:0000256" key="2">
    <source>
        <dbReference type="ARBA" id="ARBA00022692"/>
    </source>
</evidence>
<evidence type="ECO:0000256" key="3">
    <source>
        <dbReference type="ARBA" id="ARBA00022989"/>
    </source>
</evidence>
<feature type="transmembrane region" description="Helical" evidence="5">
    <location>
        <begin position="65"/>
        <end position="89"/>
    </location>
</feature>
<feature type="transmembrane region" description="Helical" evidence="5">
    <location>
        <begin position="21"/>
        <end position="45"/>
    </location>
</feature>
<dbReference type="GO" id="GO:0016020">
    <property type="term" value="C:membrane"/>
    <property type="evidence" value="ECO:0007669"/>
    <property type="project" value="UniProtKB-SubCell"/>
</dbReference>
<dbReference type="EMBL" id="CP090896">
    <property type="protein sequence ID" value="ULT82966.1"/>
    <property type="molecule type" value="Genomic_DNA"/>
</dbReference>
<dbReference type="PANTHER" id="PTHR19282">
    <property type="entry name" value="TETRASPANIN"/>
    <property type="match status" value="1"/>
</dbReference>
<accession>A0AAE8ZR14</accession>
<comment type="subcellular location">
    <subcellularLocation>
        <location evidence="1">Membrane</location>
        <topology evidence="1">Multi-pass membrane protein</topology>
    </subcellularLocation>
</comment>
<keyword evidence="2 5" id="KW-0812">Transmembrane</keyword>
<gene>
    <name evidence="6" type="ORF">L3Y34_012298</name>
</gene>
<name>A0AAE8ZR14_CAEBR</name>
<keyword evidence="4 5" id="KW-0472">Membrane</keyword>
<evidence type="ECO:0000256" key="1">
    <source>
        <dbReference type="ARBA" id="ARBA00004141"/>
    </source>
</evidence>
<keyword evidence="3 5" id="KW-1133">Transmembrane helix</keyword>
<evidence type="ECO:0000313" key="7">
    <source>
        <dbReference type="Proteomes" id="UP000827892"/>
    </source>
</evidence>
<evidence type="ECO:0000256" key="4">
    <source>
        <dbReference type="ARBA" id="ARBA00023136"/>
    </source>
</evidence>
<reference evidence="6 7" key="1">
    <citation type="submission" date="2022-05" db="EMBL/GenBank/DDBJ databases">
        <title>Chromosome-level reference genomes for two strains of Caenorhabditis briggsae: an improved platform for comparative genomics.</title>
        <authorList>
            <person name="Stevens L."/>
            <person name="Andersen E.C."/>
        </authorList>
    </citation>
    <scope>NUCLEOTIDE SEQUENCE [LARGE SCALE GENOMIC DNA]</scope>
    <source>
        <strain evidence="6">QX1410_ONT</strain>
        <tissue evidence="6">Whole-organism</tissue>
    </source>
</reference>
<feature type="transmembrane region" description="Helical" evidence="5">
    <location>
        <begin position="280"/>
        <end position="301"/>
    </location>
</feature>
<dbReference type="SUPFAM" id="SSF48652">
    <property type="entry name" value="Tetraspanin"/>
    <property type="match status" value="1"/>
</dbReference>
<dbReference type="Gene3D" id="1.10.1450.10">
    <property type="entry name" value="Tetraspanin"/>
    <property type="match status" value="1"/>
</dbReference>
<protein>
    <submittedName>
        <fullName evidence="6">Uncharacterized protein</fullName>
    </submittedName>
</protein>
<dbReference type="Proteomes" id="UP000827892">
    <property type="component" value="Chromosome X"/>
</dbReference>
<dbReference type="InterPro" id="IPR018499">
    <property type="entry name" value="Tetraspanin/Peripherin"/>
</dbReference>
<organism evidence="6 7">
    <name type="scientific">Caenorhabditis briggsae</name>
    <dbReference type="NCBI Taxonomy" id="6238"/>
    <lineage>
        <taxon>Eukaryota</taxon>
        <taxon>Metazoa</taxon>
        <taxon>Ecdysozoa</taxon>
        <taxon>Nematoda</taxon>
        <taxon>Chromadorea</taxon>
        <taxon>Rhabditida</taxon>
        <taxon>Rhabditina</taxon>
        <taxon>Rhabditomorpha</taxon>
        <taxon>Rhabditoidea</taxon>
        <taxon>Rhabditidae</taxon>
        <taxon>Peloderinae</taxon>
        <taxon>Caenorhabditis</taxon>
    </lineage>
</organism>
<dbReference type="InterPro" id="IPR008952">
    <property type="entry name" value="Tetraspanin_EC2_sf"/>
</dbReference>
<feature type="transmembrane region" description="Helical" evidence="5">
    <location>
        <begin position="101"/>
        <end position="118"/>
    </location>
</feature>
<evidence type="ECO:0000256" key="5">
    <source>
        <dbReference type="SAM" id="Phobius"/>
    </source>
</evidence>
<dbReference type="PANTHER" id="PTHR19282:SF522">
    <property type="entry name" value="TETRASPANIN"/>
    <property type="match status" value="1"/>
</dbReference>
<proteinExistence type="predicted"/>